<evidence type="ECO:0000313" key="3">
    <source>
        <dbReference type="Proteomes" id="UP000041247"/>
    </source>
</evidence>
<evidence type="ECO:0000256" key="1">
    <source>
        <dbReference type="SAM" id="Phobius"/>
    </source>
</evidence>
<evidence type="ECO:0000313" key="2">
    <source>
        <dbReference type="EMBL" id="CTP86122.1"/>
    </source>
</evidence>
<organism evidence="2 3">
    <name type="scientific">Xanthomonas graminis pv. poae</name>
    <dbReference type="NCBI Taxonomy" id="227946"/>
    <lineage>
        <taxon>Bacteria</taxon>
        <taxon>Pseudomonadati</taxon>
        <taxon>Pseudomonadota</taxon>
        <taxon>Gammaproteobacteria</taxon>
        <taxon>Lysobacterales</taxon>
        <taxon>Lysobacteraceae</taxon>
        <taxon>Xanthomonas</taxon>
        <taxon>Xanthomonas translucens group</taxon>
        <taxon>Xanthomonas graminis</taxon>
    </lineage>
</organism>
<protein>
    <submittedName>
        <fullName evidence="2">Uncharacterized protein</fullName>
    </submittedName>
</protein>
<keyword evidence="1" id="KW-0812">Transmembrane</keyword>
<keyword evidence="1" id="KW-1133">Transmembrane helix</keyword>
<feature type="transmembrane region" description="Helical" evidence="1">
    <location>
        <begin position="218"/>
        <end position="236"/>
    </location>
</feature>
<dbReference type="AlphaFoldDB" id="A0A0K2ZME2"/>
<feature type="transmembrane region" description="Helical" evidence="1">
    <location>
        <begin position="57"/>
        <end position="77"/>
    </location>
</feature>
<accession>A0A0K2ZME2</accession>
<dbReference type="EMBL" id="CXOK01000027">
    <property type="protein sequence ID" value="CTP86122.1"/>
    <property type="molecule type" value="Genomic_DNA"/>
</dbReference>
<reference evidence="2 3" key="1">
    <citation type="submission" date="2015-07" db="EMBL/GenBank/DDBJ databases">
        <authorList>
            <person name="Noorani M."/>
        </authorList>
    </citation>
    <scope>NUCLEOTIDE SEQUENCE [LARGE SCALE GENOMIC DNA]</scope>
    <source>
        <strain evidence="2">LMG728</strain>
    </source>
</reference>
<dbReference type="PROSITE" id="PS51257">
    <property type="entry name" value="PROKAR_LIPOPROTEIN"/>
    <property type="match status" value="1"/>
</dbReference>
<feature type="transmembrane region" description="Helical" evidence="1">
    <location>
        <begin position="6"/>
        <end position="25"/>
    </location>
</feature>
<sequence length="243" mass="25302">MPADLSRLWTLYALAAMAFVAACIAHEAVGHGLTCLGTGGTVSLLSSVYFHCQPGHPLVDAAGPLSNLCVAAVFALAAHRSRHATARTAFALVAAFNGLWGAGYLIFSAVTDTGDLAFVVRDLALRPAWAWRLGMGLAGLWLYGIVLRSVAPCLPKGMPLLAAYCVAGGVACISVLFYPGEVLPALKEAAQESLLAPLGLLFVAFSRRPSRVLPPPSSRTVVLAGAIVVLAFWLSLGRGYTAA</sequence>
<feature type="transmembrane region" description="Helical" evidence="1">
    <location>
        <begin position="89"/>
        <end position="109"/>
    </location>
</feature>
<proteinExistence type="predicted"/>
<feature type="transmembrane region" description="Helical" evidence="1">
    <location>
        <begin position="129"/>
        <end position="147"/>
    </location>
</feature>
<gene>
    <name evidence="2" type="ORF">XTPLMG728_1117</name>
</gene>
<keyword evidence="1" id="KW-0472">Membrane</keyword>
<name>A0A0K2ZME2_9XANT</name>
<dbReference type="Proteomes" id="UP000041247">
    <property type="component" value="Unassembled WGS sequence"/>
</dbReference>
<dbReference type="RefSeq" id="WP_053840356.1">
    <property type="nucleotide sequence ID" value="NZ_CP076250.1"/>
</dbReference>
<feature type="transmembrane region" description="Helical" evidence="1">
    <location>
        <begin position="159"/>
        <end position="177"/>
    </location>
</feature>